<dbReference type="GO" id="GO:0000155">
    <property type="term" value="F:phosphorelay sensor kinase activity"/>
    <property type="evidence" value="ECO:0007669"/>
    <property type="project" value="InterPro"/>
</dbReference>
<evidence type="ECO:0000313" key="11">
    <source>
        <dbReference type="EMBL" id="RVT82959.1"/>
    </source>
</evidence>
<keyword evidence="8" id="KW-0472">Membrane</keyword>
<dbReference type="EMBL" id="SACM01000005">
    <property type="protein sequence ID" value="RVT82959.1"/>
    <property type="molecule type" value="Genomic_DNA"/>
</dbReference>
<reference evidence="11 12" key="1">
    <citation type="submission" date="2019-01" db="EMBL/GenBank/DDBJ databases">
        <authorList>
            <person name="Chen W.-M."/>
        </authorList>
    </citation>
    <scope>NUCLEOTIDE SEQUENCE [LARGE SCALE GENOMIC DNA]</scope>
    <source>
        <strain evidence="11 12">CCP-18</strain>
    </source>
</reference>
<evidence type="ECO:0000256" key="4">
    <source>
        <dbReference type="ARBA" id="ARBA00022553"/>
    </source>
</evidence>
<dbReference type="Gene3D" id="1.10.287.130">
    <property type="match status" value="1"/>
</dbReference>
<sequence>MMPAAAAIHAPSLSRQLLVGVGALVLAMLTALIGLAYWVIGQRAESVARTSLLRQVSLQAQAQGQMLAEGERSVRRLHATWQARAQAASVPAVAARFAHWFAPGADGVWRLKPQWVSLATRPTFYLQPGPAVSEDTRFRAVLSLELLSEQGPALVPPFFSAYVDFVEKGLMVYSPDFDWGAGATPQTDNFGYPTMQGSDPARNPRRSVFWTPVYFDAEAKTWMVSVIHPLDWQGRWVGTVGHDLSVDRLRRDVGVGAGTGVVGMVLSRKGELIAHRDWAQRIDQAEGQLALSRLNDPMLDAVYQQVQRSGAEPQVQRTPDGRYWVASAGLPGPGWWTVLVLPQAVIDAEMRQFAAALLALGLGSAALMLWALRRVVRRTVTQPLRRLHAGVAALAEQRRPEPLALAGPAELAQLGDAFDHMAAALEAEKVRQRLYAQELVHQVAERKEAEQAVRELNLALERVVAERTQALSETNQRLAASVDTLQRAQQELVQQETLAGLGAMVAGVSHELNTPLGNALIAADTVQARLRELAQELVSARPRRSLIASQLEQAQQAVALACGNLQRSVDLVAGFKQVAVDRAGLQRRPFDLGATVHEVVALLGLSLRHPGASLDVDLPPGIAMDSYPGALGQVLTNLVQNAVLHGLAGREDGRVTVGLVSKDDDRVVLAVVDNGTGIAPEHLPHIFKPFFTTKLGQGGSGLGLHIVHNLVTGPLGGRIDVDSKKGQGTRFVLTLPLRAP</sequence>
<comment type="catalytic activity">
    <reaction evidence="1">
        <text>ATP + protein L-histidine = ADP + protein N-phospho-L-histidine.</text>
        <dbReference type="EC" id="2.7.13.3"/>
    </reaction>
</comment>
<keyword evidence="7" id="KW-0175">Coiled coil</keyword>
<evidence type="ECO:0000256" key="7">
    <source>
        <dbReference type="SAM" id="Coils"/>
    </source>
</evidence>
<dbReference type="PANTHER" id="PTHR43065:SF47">
    <property type="match status" value="1"/>
</dbReference>
<dbReference type="InterPro" id="IPR003594">
    <property type="entry name" value="HATPase_dom"/>
</dbReference>
<dbReference type="GO" id="GO:0016020">
    <property type="term" value="C:membrane"/>
    <property type="evidence" value="ECO:0007669"/>
    <property type="project" value="UniProtKB-SubCell"/>
</dbReference>
<dbReference type="PRINTS" id="PR00344">
    <property type="entry name" value="BCTRLSENSOR"/>
</dbReference>
<dbReference type="Gene3D" id="3.30.450.20">
    <property type="entry name" value="PAS domain"/>
    <property type="match status" value="1"/>
</dbReference>
<evidence type="ECO:0000256" key="2">
    <source>
        <dbReference type="ARBA" id="ARBA00004370"/>
    </source>
</evidence>
<dbReference type="SMART" id="SM00387">
    <property type="entry name" value="HATPase_c"/>
    <property type="match status" value="1"/>
</dbReference>
<proteinExistence type="predicted"/>
<dbReference type="CDD" id="cd00075">
    <property type="entry name" value="HATPase"/>
    <property type="match status" value="1"/>
</dbReference>
<comment type="caution">
    <text evidence="11">The sequence shown here is derived from an EMBL/GenBank/DDBJ whole genome shotgun (WGS) entry which is preliminary data.</text>
</comment>
<dbReference type="AlphaFoldDB" id="A0A3S2VBU3"/>
<evidence type="ECO:0000256" key="3">
    <source>
        <dbReference type="ARBA" id="ARBA00012438"/>
    </source>
</evidence>
<dbReference type="Gene3D" id="3.30.565.10">
    <property type="entry name" value="Histidine kinase-like ATPase, C-terminal domain"/>
    <property type="match status" value="1"/>
</dbReference>
<keyword evidence="4" id="KW-0597">Phosphoprotein</keyword>
<dbReference type="InterPro" id="IPR036097">
    <property type="entry name" value="HisK_dim/P_sf"/>
</dbReference>
<evidence type="ECO:0000256" key="1">
    <source>
        <dbReference type="ARBA" id="ARBA00000085"/>
    </source>
</evidence>
<comment type="subcellular location">
    <subcellularLocation>
        <location evidence="2">Membrane</location>
    </subcellularLocation>
</comment>
<dbReference type="InterPro" id="IPR004358">
    <property type="entry name" value="Sig_transdc_His_kin-like_C"/>
</dbReference>
<dbReference type="Pfam" id="PF00672">
    <property type="entry name" value="HAMP"/>
    <property type="match status" value="1"/>
</dbReference>
<dbReference type="CDD" id="cd00082">
    <property type="entry name" value="HisKA"/>
    <property type="match status" value="1"/>
</dbReference>
<dbReference type="InterPro" id="IPR036890">
    <property type="entry name" value="HATPase_C_sf"/>
</dbReference>
<keyword evidence="8" id="KW-0812">Transmembrane</keyword>
<dbReference type="PROSITE" id="PS50885">
    <property type="entry name" value="HAMP"/>
    <property type="match status" value="1"/>
</dbReference>
<dbReference type="Pfam" id="PF02518">
    <property type="entry name" value="HATPase_c"/>
    <property type="match status" value="1"/>
</dbReference>
<dbReference type="Gene3D" id="6.10.340.10">
    <property type="match status" value="1"/>
</dbReference>
<dbReference type="PANTHER" id="PTHR43065">
    <property type="entry name" value="SENSOR HISTIDINE KINASE"/>
    <property type="match status" value="1"/>
</dbReference>
<dbReference type="InterPro" id="IPR005467">
    <property type="entry name" value="His_kinase_dom"/>
</dbReference>
<feature type="coiled-coil region" evidence="7">
    <location>
        <begin position="446"/>
        <end position="495"/>
    </location>
</feature>
<dbReference type="Proteomes" id="UP000288587">
    <property type="component" value="Unassembled WGS sequence"/>
</dbReference>
<evidence type="ECO:0000259" key="9">
    <source>
        <dbReference type="PROSITE" id="PS50109"/>
    </source>
</evidence>
<keyword evidence="12" id="KW-1185">Reference proteome</keyword>
<dbReference type="OrthoDB" id="9813903at2"/>
<dbReference type="SUPFAM" id="SSF55874">
    <property type="entry name" value="ATPase domain of HSP90 chaperone/DNA topoisomerase II/histidine kinase"/>
    <property type="match status" value="1"/>
</dbReference>
<keyword evidence="6 11" id="KW-0418">Kinase</keyword>
<feature type="transmembrane region" description="Helical" evidence="8">
    <location>
        <begin position="17"/>
        <end position="40"/>
    </location>
</feature>
<accession>A0A3S2VBU3</accession>
<dbReference type="EC" id="2.7.13.3" evidence="3"/>
<feature type="transmembrane region" description="Helical" evidence="8">
    <location>
        <begin position="352"/>
        <end position="372"/>
    </location>
</feature>
<feature type="domain" description="HAMP" evidence="10">
    <location>
        <begin position="378"/>
        <end position="430"/>
    </location>
</feature>
<keyword evidence="8" id="KW-1133">Transmembrane helix</keyword>
<evidence type="ECO:0000259" key="10">
    <source>
        <dbReference type="PROSITE" id="PS50885"/>
    </source>
</evidence>
<dbReference type="InterPro" id="IPR003661">
    <property type="entry name" value="HisK_dim/P_dom"/>
</dbReference>
<gene>
    <name evidence="11" type="ORF">EOD73_15465</name>
</gene>
<keyword evidence="5" id="KW-0808">Transferase</keyword>
<dbReference type="SMART" id="SM00304">
    <property type="entry name" value="HAMP"/>
    <property type="match status" value="1"/>
</dbReference>
<evidence type="ECO:0000313" key="12">
    <source>
        <dbReference type="Proteomes" id="UP000288587"/>
    </source>
</evidence>
<evidence type="ECO:0000256" key="8">
    <source>
        <dbReference type="SAM" id="Phobius"/>
    </source>
</evidence>
<evidence type="ECO:0000256" key="6">
    <source>
        <dbReference type="ARBA" id="ARBA00022777"/>
    </source>
</evidence>
<dbReference type="InterPro" id="IPR003660">
    <property type="entry name" value="HAMP_dom"/>
</dbReference>
<dbReference type="RefSeq" id="WP_127683940.1">
    <property type="nucleotide sequence ID" value="NZ_SACM01000005.1"/>
</dbReference>
<dbReference type="SUPFAM" id="SSF47384">
    <property type="entry name" value="Homodimeric domain of signal transducing histidine kinase"/>
    <property type="match status" value="1"/>
</dbReference>
<organism evidence="11 12">
    <name type="scientific">Inhella crocodyli</name>
    <dbReference type="NCBI Taxonomy" id="2499851"/>
    <lineage>
        <taxon>Bacteria</taxon>
        <taxon>Pseudomonadati</taxon>
        <taxon>Pseudomonadota</taxon>
        <taxon>Betaproteobacteria</taxon>
        <taxon>Burkholderiales</taxon>
        <taxon>Sphaerotilaceae</taxon>
        <taxon>Inhella</taxon>
    </lineage>
</organism>
<evidence type="ECO:0000256" key="5">
    <source>
        <dbReference type="ARBA" id="ARBA00022679"/>
    </source>
</evidence>
<dbReference type="PROSITE" id="PS50109">
    <property type="entry name" value="HIS_KIN"/>
    <property type="match status" value="1"/>
</dbReference>
<protein>
    <recommendedName>
        <fullName evidence="3">histidine kinase</fullName>
        <ecNumber evidence="3">2.7.13.3</ecNumber>
    </recommendedName>
</protein>
<dbReference type="CDD" id="cd06225">
    <property type="entry name" value="HAMP"/>
    <property type="match status" value="1"/>
</dbReference>
<feature type="domain" description="Histidine kinase" evidence="9">
    <location>
        <begin position="507"/>
        <end position="739"/>
    </location>
</feature>
<name>A0A3S2VBU3_9BURK</name>